<dbReference type="Gene3D" id="3.30.200.20">
    <property type="entry name" value="Phosphorylase Kinase, domain 1"/>
    <property type="match status" value="1"/>
</dbReference>
<comment type="similarity">
    <text evidence="1">Belongs to the methylthioribose kinase family.</text>
</comment>
<organism evidence="9 10">
    <name type="scientific">Candidatus Eubacterium avistercoris</name>
    <dbReference type="NCBI Taxonomy" id="2838567"/>
    <lineage>
        <taxon>Bacteria</taxon>
        <taxon>Bacillati</taxon>
        <taxon>Bacillota</taxon>
        <taxon>Clostridia</taxon>
        <taxon>Eubacteriales</taxon>
        <taxon>Eubacteriaceae</taxon>
        <taxon>Eubacterium</taxon>
    </lineage>
</organism>
<dbReference type="SUPFAM" id="SSF56112">
    <property type="entry name" value="Protein kinase-like (PK-like)"/>
    <property type="match status" value="1"/>
</dbReference>
<evidence type="ECO:0000256" key="2">
    <source>
        <dbReference type="ARBA" id="ARBA00011738"/>
    </source>
</evidence>
<dbReference type="NCBIfam" id="TIGR01767">
    <property type="entry name" value="MTRK"/>
    <property type="match status" value="1"/>
</dbReference>
<dbReference type="GO" id="GO:0009086">
    <property type="term" value="P:methionine biosynthetic process"/>
    <property type="evidence" value="ECO:0007669"/>
    <property type="project" value="InterPro"/>
</dbReference>
<dbReference type="InterPro" id="IPR002575">
    <property type="entry name" value="Aminoglycoside_PTrfase"/>
</dbReference>
<dbReference type="InterPro" id="IPR009212">
    <property type="entry name" value="Methylthioribose_kinase"/>
</dbReference>
<evidence type="ECO:0000256" key="6">
    <source>
        <dbReference type="ARBA" id="ARBA00022777"/>
    </source>
</evidence>
<dbReference type="PANTHER" id="PTHR34273">
    <property type="entry name" value="METHYLTHIORIBOSE KINASE"/>
    <property type="match status" value="1"/>
</dbReference>
<evidence type="ECO:0000256" key="7">
    <source>
        <dbReference type="ARBA" id="ARBA00022840"/>
    </source>
</evidence>
<reference evidence="9" key="1">
    <citation type="journal article" date="2021" name="PeerJ">
        <title>Extensive microbial diversity within the chicken gut microbiome revealed by metagenomics and culture.</title>
        <authorList>
            <person name="Gilroy R."/>
            <person name="Ravi A."/>
            <person name="Getino M."/>
            <person name="Pursley I."/>
            <person name="Horton D.L."/>
            <person name="Alikhan N.F."/>
            <person name="Baker D."/>
            <person name="Gharbi K."/>
            <person name="Hall N."/>
            <person name="Watson M."/>
            <person name="Adriaenssens E.M."/>
            <person name="Foster-Nyarko E."/>
            <person name="Jarju S."/>
            <person name="Secka A."/>
            <person name="Antonio M."/>
            <person name="Oren A."/>
            <person name="Chaudhuri R.R."/>
            <person name="La Ragione R."/>
            <person name="Hildebrand F."/>
            <person name="Pallen M.J."/>
        </authorList>
    </citation>
    <scope>NUCLEOTIDE SEQUENCE</scope>
    <source>
        <strain evidence="9">CHK192-9172</strain>
    </source>
</reference>
<keyword evidence="7" id="KW-0067">ATP-binding</keyword>
<reference evidence="9" key="2">
    <citation type="submission" date="2021-04" db="EMBL/GenBank/DDBJ databases">
        <authorList>
            <person name="Gilroy R."/>
        </authorList>
    </citation>
    <scope>NUCLEOTIDE SEQUENCE</scope>
    <source>
        <strain evidence="9">CHK192-9172</strain>
    </source>
</reference>
<evidence type="ECO:0000313" key="9">
    <source>
        <dbReference type="EMBL" id="HIZ08258.1"/>
    </source>
</evidence>
<feature type="domain" description="Aminoglycoside phosphotransferase" evidence="8">
    <location>
        <begin position="214"/>
        <end position="271"/>
    </location>
</feature>
<keyword evidence="6 9" id="KW-0418">Kinase</keyword>
<dbReference type="Gene3D" id="3.90.1200.10">
    <property type="match status" value="1"/>
</dbReference>
<keyword evidence="5" id="KW-0547">Nucleotide-binding</keyword>
<evidence type="ECO:0000256" key="5">
    <source>
        <dbReference type="ARBA" id="ARBA00022741"/>
    </source>
</evidence>
<dbReference type="InterPro" id="IPR011009">
    <property type="entry name" value="Kinase-like_dom_sf"/>
</dbReference>
<dbReference type="EC" id="2.7.1.100" evidence="3"/>
<sequence length="407" mass="46536">MAYESYFLMDASDVPAYVQEKIQYFDKGAKLESKEIGDGNLNYVFRVSDPLSGKSIIVKQAGPELRIAKSLHASIDRGRIESEILRIQEECSPDSVPHVYLYDPVMKAIIEEDMINHTMMRTALLSYETFPLFADQITTFMVNSLLKTTDVCMEHKAKKESVRSFINPELCEISEDLVFSEPFFDYNHRNNVFPPNEDFVKKELYEDDELHLEAAKLKFEFMNHAQSLIHGDLHTGSIFINQEHTFVFDPEFAFYGPMGYDVGNIIANIFFAWCHADAELESQKEKEVFCSWCLDCIRDIVDLFISKFSVCWDENVTDIMAKVPGFKEYYMAQVLADTAAIAGMESIRRIVGLANVKDITSITDTNKRARAERIVIRLAKDYIMNRTSFTCGQDYIDAIAKAVNAES</sequence>
<evidence type="ECO:0000313" key="10">
    <source>
        <dbReference type="Proteomes" id="UP000824024"/>
    </source>
</evidence>
<comment type="caution">
    <text evidence="9">The sequence shown here is derived from an EMBL/GenBank/DDBJ whole genome shotgun (WGS) entry which is preliminary data.</text>
</comment>
<evidence type="ECO:0000256" key="3">
    <source>
        <dbReference type="ARBA" id="ARBA00012128"/>
    </source>
</evidence>
<evidence type="ECO:0000259" key="8">
    <source>
        <dbReference type="Pfam" id="PF01636"/>
    </source>
</evidence>
<protein>
    <recommendedName>
        <fullName evidence="3">S-methyl-5-thioribose kinase</fullName>
        <ecNumber evidence="3">2.7.1.100</ecNumber>
    </recommendedName>
</protein>
<dbReference type="GO" id="GO:0005524">
    <property type="term" value="F:ATP binding"/>
    <property type="evidence" value="ECO:0007669"/>
    <property type="project" value="UniProtKB-KW"/>
</dbReference>
<dbReference type="PIRSF" id="PIRSF031134">
    <property type="entry name" value="MTRK"/>
    <property type="match status" value="1"/>
</dbReference>
<evidence type="ECO:0000256" key="4">
    <source>
        <dbReference type="ARBA" id="ARBA00022679"/>
    </source>
</evidence>
<dbReference type="GO" id="GO:0046522">
    <property type="term" value="F:S-methyl-5-thioribose kinase activity"/>
    <property type="evidence" value="ECO:0007669"/>
    <property type="project" value="UniProtKB-EC"/>
</dbReference>
<dbReference type="AlphaFoldDB" id="A0A9D2D487"/>
<dbReference type="EMBL" id="DXCH01000270">
    <property type="protein sequence ID" value="HIZ08258.1"/>
    <property type="molecule type" value="Genomic_DNA"/>
</dbReference>
<gene>
    <name evidence="9" type="ORF">IAA08_10020</name>
</gene>
<name>A0A9D2D487_9FIRM</name>
<dbReference type="PANTHER" id="PTHR34273:SF2">
    <property type="entry name" value="METHYLTHIORIBOSE KINASE"/>
    <property type="match status" value="1"/>
</dbReference>
<keyword evidence="4 9" id="KW-0808">Transferase</keyword>
<dbReference type="Pfam" id="PF01636">
    <property type="entry name" value="APH"/>
    <property type="match status" value="1"/>
</dbReference>
<proteinExistence type="inferred from homology"/>
<evidence type="ECO:0000256" key="1">
    <source>
        <dbReference type="ARBA" id="ARBA00010165"/>
    </source>
</evidence>
<accession>A0A9D2D487</accession>
<comment type="subunit">
    <text evidence="2">Homodimer.</text>
</comment>
<dbReference type="Proteomes" id="UP000824024">
    <property type="component" value="Unassembled WGS sequence"/>
</dbReference>